<dbReference type="Pfam" id="PF12697">
    <property type="entry name" value="Abhydrolase_6"/>
    <property type="match status" value="1"/>
</dbReference>
<gene>
    <name evidence="2" type="ORF">PQO05_21685</name>
</gene>
<protein>
    <submittedName>
        <fullName evidence="2">Alpha/beta fold hydrolase</fullName>
    </submittedName>
</protein>
<evidence type="ECO:0000259" key="1">
    <source>
        <dbReference type="Pfam" id="PF12697"/>
    </source>
</evidence>
<sequence>MHPHMRYTMQMIQNKTYTIPGSKGRLMLADLTYNDDNPNAPLIIFVHGFKGFKDWGTHHLVARYFAENGYRVLKFNFSHNGTTPDTPLEFSDLIAFSENTFSIELDDLKYMIDFAAGGSAMPVADQVILLGHSMGGGISIIKAAEDKRVSHLITMASVADFHNLWPKQLEAQWRLMGTFNFPNHRTGQEMPVKATLLDDIDRYSARLNILAQAASVKQPWLIVHGTADTTVAVSHAYDLKRMQPNAELLILPNADHVFDASHPYFKDILPSALHELCKKAVTFLKANDPKE</sequence>
<dbReference type="SUPFAM" id="SSF53474">
    <property type="entry name" value="alpha/beta-Hydrolases"/>
    <property type="match status" value="1"/>
</dbReference>
<name>A0ABY7T4G7_9SPHI</name>
<feature type="domain" description="AB hydrolase-1" evidence="1">
    <location>
        <begin position="43"/>
        <end position="263"/>
    </location>
</feature>
<dbReference type="InterPro" id="IPR029058">
    <property type="entry name" value="AB_hydrolase_fold"/>
</dbReference>
<evidence type="ECO:0000313" key="3">
    <source>
        <dbReference type="Proteomes" id="UP001216139"/>
    </source>
</evidence>
<dbReference type="GO" id="GO:0016787">
    <property type="term" value="F:hydrolase activity"/>
    <property type="evidence" value="ECO:0007669"/>
    <property type="project" value="UniProtKB-KW"/>
</dbReference>
<reference evidence="2 3" key="1">
    <citation type="submission" date="2023-02" db="EMBL/GenBank/DDBJ databases">
        <title>Genome sequence of Mucilaginibacter jinjuensis strain KACC 16571.</title>
        <authorList>
            <person name="Kim S."/>
            <person name="Heo J."/>
            <person name="Kwon S.-W."/>
        </authorList>
    </citation>
    <scope>NUCLEOTIDE SEQUENCE [LARGE SCALE GENOMIC DNA]</scope>
    <source>
        <strain evidence="2 3">KACC 16571</strain>
    </source>
</reference>
<accession>A0ABY7T4G7</accession>
<dbReference type="Proteomes" id="UP001216139">
    <property type="component" value="Chromosome"/>
</dbReference>
<organism evidence="2 3">
    <name type="scientific">Mucilaginibacter jinjuensis</name>
    <dbReference type="NCBI Taxonomy" id="1176721"/>
    <lineage>
        <taxon>Bacteria</taxon>
        <taxon>Pseudomonadati</taxon>
        <taxon>Bacteroidota</taxon>
        <taxon>Sphingobacteriia</taxon>
        <taxon>Sphingobacteriales</taxon>
        <taxon>Sphingobacteriaceae</taxon>
        <taxon>Mucilaginibacter</taxon>
    </lineage>
</organism>
<keyword evidence="2" id="KW-0378">Hydrolase</keyword>
<dbReference type="EMBL" id="CP117167">
    <property type="protein sequence ID" value="WCT11354.1"/>
    <property type="molecule type" value="Genomic_DNA"/>
</dbReference>
<evidence type="ECO:0000313" key="2">
    <source>
        <dbReference type="EMBL" id="WCT11354.1"/>
    </source>
</evidence>
<dbReference type="InterPro" id="IPR000073">
    <property type="entry name" value="AB_hydrolase_1"/>
</dbReference>
<dbReference type="Gene3D" id="3.40.50.1820">
    <property type="entry name" value="alpha/beta hydrolase"/>
    <property type="match status" value="1"/>
</dbReference>
<keyword evidence="3" id="KW-1185">Reference proteome</keyword>
<dbReference type="PANTHER" id="PTHR43689:SF8">
    <property type="entry name" value="ALPHA_BETA-HYDROLASES SUPERFAMILY PROTEIN"/>
    <property type="match status" value="1"/>
</dbReference>
<dbReference type="RefSeq" id="WP_273629540.1">
    <property type="nucleotide sequence ID" value="NZ_CP117167.1"/>
</dbReference>
<proteinExistence type="predicted"/>
<dbReference type="PANTHER" id="PTHR43689">
    <property type="entry name" value="HYDROLASE"/>
    <property type="match status" value="1"/>
</dbReference>